<evidence type="ECO:0000313" key="2">
    <source>
        <dbReference type="EMBL" id="RED25774.1"/>
    </source>
</evidence>
<organism evidence="3 4">
    <name type="scientific">Rhodopseudomonas pentothenatexigens</name>
    <dbReference type="NCBI Taxonomy" id="999699"/>
    <lineage>
        <taxon>Bacteria</taxon>
        <taxon>Pseudomonadati</taxon>
        <taxon>Pseudomonadota</taxon>
        <taxon>Alphaproteobacteria</taxon>
        <taxon>Hyphomicrobiales</taxon>
        <taxon>Nitrobacteraceae</taxon>
        <taxon>Rhodopseudomonas</taxon>
    </lineage>
</organism>
<protein>
    <recommendedName>
        <fullName evidence="6">Helix-turn-helix domain-containing protein</fullName>
    </recommendedName>
</protein>
<name>A0A336JUF3_9BRAD</name>
<keyword evidence="5" id="KW-1185">Reference proteome</keyword>
<reference evidence="2 5" key="2">
    <citation type="submission" date="2018-07" db="EMBL/GenBank/DDBJ databases">
        <title>Genomic Encyclopedia of Archaeal and Bacterial Type Strains, Phase II (KMG-II): from individual species to whole genera.</title>
        <authorList>
            <person name="Goeker M."/>
        </authorList>
    </citation>
    <scope>NUCLEOTIDE SEQUENCE [LARGE SCALE GENOMIC DNA]</scope>
    <source>
        <strain evidence="2 5">JA575</strain>
    </source>
</reference>
<sequence length="117" mass="12400">MPELETGRTAPTEHADGVASRAPTQTALAATPEKGPASSLSGDILYGADGIAEFLFGDRKHRRKVYNLVETGQLPVFRLGANICARKSVLVDWISRQESAATLAAAGQAEAHQITAR</sequence>
<dbReference type="EMBL" id="UFQQ01000030">
    <property type="protein sequence ID" value="SSW93102.1"/>
    <property type="molecule type" value="Genomic_DNA"/>
</dbReference>
<reference evidence="3 4" key="1">
    <citation type="submission" date="2017-08" db="EMBL/GenBank/DDBJ databases">
        <authorList>
            <person name="de Groot N.N."/>
        </authorList>
    </citation>
    <scope>NUCLEOTIDE SEQUENCE [LARGE SCALE GENOMIC DNA]</scope>
    <source>
        <strain evidence="3 4">JA575</strain>
    </source>
</reference>
<feature type="region of interest" description="Disordered" evidence="1">
    <location>
        <begin position="1"/>
        <end position="39"/>
    </location>
</feature>
<proteinExistence type="predicted"/>
<accession>A0A336JUF3</accession>
<evidence type="ECO:0000313" key="3">
    <source>
        <dbReference type="EMBL" id="SSW93102.1"/>
    </source>
</evidence>
<evidence type="ECO:0000313" key="4">
    <source>
        <dbReference type="Proteomes" id="UP000252631"/>
    </source>
</evidence>
<evidence type="ECO:0000256" key="1">
    <source>
        <dbReference type="SAM" id="MobiDB-lite"/>
    </source>
</evidence>
<dbReference type="Proteomes" id="UP000252631">
    <property type="component" value="Unassembled WGS sequence"/>
</dbReference>
<dbReference type="AlphaFoldDB" id="A0A336JUF3"/>
<evidence type="ECO:0008006" key="6">
    <source>
        <dbReference type="Google" id="ProtNLM"/>
    </source>
</evidence>
<dbReference type="Proteomes" id="UP000256343">
    <property type="component" value="Unassembled WGS sequence"/>
</dbReference>
<gene>
    <name evidence="2" type="ORF">BJ125_1307</name>
    <name evidence="3" type="ORF">SAMN05892882_1307</name>
</gene>
<dbReference type="RefSeq" id="WP_208639127.1">
    <property type="nucleotide sequence ID" value="NZ_QRDT01000030.1"/>
</dbReference>
<dbReference type="EMBL" id="QRDT01000030">
    <property type="protein sequence ID" value="RED25774.1"/>
    <property type="molecule type" value="Genomic_DNA"/>
</dbReference>
<evidence type="ECO:0000313" key="5">
    <source>
        <dbReference type="Proteomes" id="UP000256343"/>
    </source>
</evidence>